<proteinExistence type="predicted"/>
<reference evidence="2" key="1">
    <citation type="submission" date="2017-01" db="EMBL/GenBank/DDBJ databases">
        <authorList>
            <person name="Varghese N."/>
            <person name="Submissions S."/>
        </authorList>
    </citation>
    <scope>NUCLEOTIDE SEQUENCE [LARGE SCALE GENOMIC DNA]</scope>
    <source>
        <strain evidence="2">ATCC 51758</strain>
    </source>
</reference>
<dbReference type="STRING" id="34027.SAMN05421829_106207"/>
<dbReference type="OrthoDB" id="5938178at2"/>
<organism evidence="1 2">
    <name type="scientific">Aromatoleum tolulyticum</name>
    <dbReference type="NCBI Taxonomy" id="34027"/>
    <lineage>
        <taxon>Bacteria</taxon>
        <taxon>Pseudomonadati</taxon>
        <taxon>Pseudomonadota</taxon>
        <taxon>Betaproteobacteria</taxon>
        <taxon>Rhodocyclales</taxon>
        <taxon>Rhodocyclaceae</taxon>
        <taxon>Aromatoleum</taxon>
    </lineage>
</organism>
<evidence type="ECO:0000313" key="1">
    <source>
        <dbReference type="EMBL" id="SIQ74631.1"/>
    </source>
</evidence>
<evidence type="ECO:0000313" key="2">
    <source>
        <dbReference type="Proteomes" id="UP000186819"/>
    </source>
</evidence>
<dbReference type="AlphaFoldDB" id="A0A1N6V9R6"/>
<keyword evidence="2" id="KW-1185">Reference proteome</keyword>
<name>A0A1N6V9R6_9RHOO</name>
<sequence>MTTFNRVDCARINQEIIKLNYSTPFPIVHACSSAAYAKHLEDVLIPCEQPSSKAAQDSPIEELQRGALNLLKQSLSAALETYSPEYLVHLEGDTWIMDERVICNIISRMDQNRELMICTSAWDEDLLAFRYMKRRSLATRLHLQFAHVLRKFGHPYKLACTDSLATQFFVIRATPELLESIFSLEPIPDLDLEQAFYRAFMARFGEKNILRQTVREPIHPFNRFVCEGLSLFSQHWPARGTANDRRDPTHPRYIAPTVDGKKETLLRFTSIRRGEHLQRLLNADTFDYYNAGASRT</sequence>
<protein>
    <submittedName>
        <fullName evidence="1">Uncharacterized protein</fullName>
    </submittedName>
</protein>
<dbReference type="EMBL" id="FTMD01000006">
    <property type="protein sequence ID" value="SIQ74631.1"/>
    <property type="molecule type" value="Genomic_DNA"/>
</dbReference>
<dbReference type="Proteomes" id="UP000186819">
    <property type="component" value="Unassembled WGS sequence"/>
</dbReference>
<gene>
    <name evidence="1" type="ORF">SAMN05421829_106207</name>
</gene>
<dbReference type="RefSeq" id="WP_076602202.1">
    <property type="nucleotide sequence ID" value="NZ_FTMD01000006.1"/>
</dbReference>
<accession>A0A1N6V9R6</accession>